<sequence>MPSFSKAGLLAGLRSLAARFYLLAFIGFLLGPLLILGLAAFNDSSFPTVSPWQGSTLKWIVALFQDGEIGRALVSSGIIAAGVILVSLPVGVAAAFVLTSLHGRARSFAYALMVSPMLIPGIVIGISTLLFWRKLGVNGGYFLTILAQSSFIISFVMLMVVAQLQRFDRTMEDAALGLGASQLLVFRRILLPYLRPALLAACCLAFLQSFENYNTTLFVRGTETPLTVFIATKVRTGLTPVINALGLVLMASTILGAVLWEFWLRRRGRVAKTA</sequence>
<evidence type="ECO:0000256" key="3">
    <source>
        <dbReference type="ARBA" id="ARBA00022448"/>
    </source>
</evidence>
<evidence type="ECO:0000256" key="6">
    <source>
        <dbReference type="ARBA" id="ARBA00022989"/>
    </source>
</evidence>
<dbReference type="SUPFAM" id="SSF161098">
    <property type="entry name" value="MetI-like"/>
    <property type="match status" value="1"/>
</dbReference>
<evidence type="ECO:0000256" key="1">
    <source>
        <dbReference type="ARBA" id="ARBA00004651"/>
    </source>
</evidence>
<protein>
    <submittedName>
        <fullName evidence="10">ABC transporter permease</fullName>
    </submittedName>
</protein>
<organism evidence="10 11">
    <name type="scientific">Thalassovita aquimarina</name>
    <dbReference type="NCBI Taxonomy" id="2785917"/>
    <lineage>
        <taxon>Bacteria</taxon>
        <taxon>Pseudomonadati</taxon>
        <taxon>Pseudomonadota</taxon>
        <taxon>Alphaproteobacteria</taxon>
        <taxon>Rhodobacterales</taxon>
        <taxon>Roseobacteraceae</taxon>
        <taxon>Thalassovita</taxon>
    </lineage>
</organism>
<gene>
    <name evidence="10" type="ORF">IT775_19435</name>
</gene>
<accession>A0ABS5HWH7</accession>
<keyword evidence="3 8" id="KW-0813">Transport</keyword>
<dbReference type="CDD" id="cd06261">
    <property type="entry name" value="TM_PBP2"/>
    <property type="match status" value="1"/>
</dbReference>
<comment type="similarity">
    <text evidence="2">Belongs to the binding-protein-dependent transport system permease family. CysTW subfamily.</text>
</comment>
<dbReference type="EMBL" id="JADMKU010000026">
    <property type="protein sequence ID" value="MBR9653296.1"/>
    <property type="molecule type" value="Genomic_DNA"/>
</dbReference>
<evidence type="ECO:0000256" key="8">
    <source>
        <dbReference type="RuleBase" id="RU363032"/>
    </source>
</evidence>
<keyword evidence="7 8" id="KW-0472">Membrane</keyword>
<feature type="transmembrane region" description="Helical" evidence="8">
    <location>
        <begin position="139"/>
        <end position="161"/>
    </location>
</feature>
<comment type="subcellular location">
    <subcellularLocation>
        <location evidence="1 8">Cell membrane</location>
        <topology evidence="1 8">Multi-pass membrane protein</topology>
    </subcellularLocation>
</comment>
<dbReference type="PANTHER" id="PTHR43848:SF2">
    <property type="entry name" value="PUTRESCINE TRANSPORT SYSTEM PERMEASE PROTEIN POTI"/>
    <property type="match status" value="1"/>
</dbReference>
<proteinExistence type="inferred from homology"/>
<dbReference type="Pfam" id="PF00528">
    <property type="entry name" value="BPD_transp_1"/>
    <property type="match status" value="1"/>
</dbReference>
<name>A0ABS5HWH7_9RHOB</name>
<reference evidence="10 11" key="1">
    <citation type="journal article" date="2021" name="Arch. Microbiol.">
        <title>Thalassobius aquimarinus sp. nov., isolated from the Sea of Japan seashore.</title>
        <authorList>
            <person name="Kurilenko V.V."/>
            <person name="Romanenko L.A."/>
            <person name="Chernysheva N.Y."/>
            <person name="Velansky P.V."/>
            <person name="Tekutyeva L.A."/>
            <person name="Isaeva M.P."/>
            <person name="Mikhailov V.V."/>
        </authorList>
    </citation>
    <scope>NUCLEOTIDE SEQUENCE [LARGE SCALE GENOMIC DNA]</scope>
    <source>
        <strain evidence="10 11">KMM 8518</strain>
    </source>
</reference>
<dbReference type="PROSITE" id="PS50928">
    <property type="entry name" value="ABC_TM1"/>
    <property type="match status" value="1"/>
</dbReference>
<dbReference type="InterPro" id="IPR035906">
    <property type="entry name" value="MetI-like_sf"/>
</dbReference>
<evidence type="ECO:0000313" key="11">
    <source>
        <dbReference type="Proteomes" id="UP001195941"/>
    </source>
</evidence>
<feature type="transmembrane region" description="Helical" evidence="8">
    <location>
        <begin position="73"/>
        <end position="98"/>
    </location>
</feature>
<evidence type="ECO:0000313" key="10">
    <source>
        <dbReference type="EMBL" id="MBR9653296.1"/>
    </source>
</evidence>
<evidence type="ECO:0000256" key="2">
    <source>
        <dbReference type="ARBA" id="ARBA00007069"/>
    </source>
</evidence>
<dbReference type="InterPro" id="IPR000515">
    <property type="entry name" value="MetI-like"/>
</dbReference>
<dbReference type="PANTHER" id="PTHR43848">
    <property type="entry name" value="PUTRESCINE TRANSPORT SYSTEM PERMEASE PROTEIN POTI"/>
    <property type="match status" value="1"/>
</dbReference>
<evidence type="ECO:0000256" key="7">
    <source>
        <dbReference type="ARBA" id="ARBA00023136"/>
    </source>
</evidence>
<feature type="domain" description="ABC transmembrane type-1" evidence="9">
    <location>
        <begin position="73"/>
        <end position="260"/>
    </location>
</feature>
<keyword evidence="11" id="KW-1185">Reference proteome</keyword>
<keyword evidence="4" id="KW-1003">Cell membrane</keyword>
<evidence type="ECO:0000259" key="9">
    <source>
        <dbReference type="PROSITE" id="PS50928"/>
    </source>
</evidence>
<feature type="transmembrane region" description="Helical" evidence="8">
    <location>
        <begin position="110"/>
        <end position="133"/>
    </location>
</feature>
<comment type="caution">
    <text evidence="10">The sequence shown here is derived from an EMBL/GenBank/DDBJ whole genome shotgun (WGS) entry which is preliminary data.</text>
</comment>
<feature type="transmembrane region" description="Helical" evidence="8">
    <location>
        <begin position="193"/>
        <end position="210"/>
    </location>
</feature>
<dbReference type="Proteomes" id="UP001195941">
    <property type="component" value="Unassembled WGS sequence"/>
</dbReference>
<evidence type="ECO:0000256" key="4">
    <source>
        <dbReference type="ARBA" id="ARBA00022475"/>
    </source>
</evidence>
<feature type="transmembrane region" description="Helical" evidence="8">
    <location>
        <begin position="20"/>
        <end position="41"/>
    </location>
</feature>
<evidence type="ECO:0000256" key="5">
    <source>
        <dbReference type="ARBA" id="ARBA00022692"/>
    </source>
</evidence>
<feature type="transmembrane region" description="Helical" evidence="8">
    <location>
        <begin position="241"/>
        <end position="264"/>
    </location>
</feature>
<keyword evidence="5 8" id="KW-0812">Transmembrane</keyword>
<keyword evidence="6 8" id="KW-1133">Transmembrane helix</keyword>
<dbReference type="InterPro" id="IPR051789">
    <property type="entry name" value="Bact_Polyamine_Transport"/>
</dbReference>
<dbReference type="Gene3D" id="1.10.3720.10">
    <property type="entry name" value="MetI-like"/>
    <property type="match status" value="1"/>
</dbReference>